<keyword evidence="6 7" id="KW-0456">Lyase</keyword>
<reference evidence="10 11" key="1">
    <citation type="submission" date="2015-11" db="EMBL/GenBank/DDBJ databases">
        <title>Whole-Genome Sequence of Candidatus Oderbacter manganicum from the National Park Lower Oder Valley, Germany.</title>
        <authorList>
            <person name="Braun B."/>
            <person name="Liere K."/>
            <person name="Szewzyk U."/>
        </authorList>
    </citation>
    <scope>NUCLEOTIDE SEQUENCE [LARGE SCALE GENOMIC DNA]</scope>
    <source>
        <strain evidence="10 11">OTSz_A_272</strain>
    </source>
</reference>
<accession>A0A1B1AN12</accession>
<keyword evidence="5 7" id="KW-0028">Amino-acid biosynthesis</keyword>
<dbReference type="Pfam" id="PF14698">
    <property type="entry name" value="ASL_C2"/>
    <property type="match status" value="1"/>
</dbReference>
<dbReference type="SUPFAM" id="SSF48557">
    <property type="entry name" value="L-aspartase-like"/>
    <property type="match status" value="1"/>
</dbReference>
<dbReference type="UniPathway" id="UPA00068">
    <property type="reaction ID" value="UER00114"/>
</dbReference>
<dbReference type="EMBL" id="CP013244">
    <property type="protein sequence ID" value="ANP47957.1"/>
    <property type="molecule type" value="Genomic_DNA"/>
</dbReference>
<dbReference type="PANTHER" id="PTHR43814:SF1">
    <property type="entry name" value="ARGININOSUCCINATE LYASE"/>
    <property type="match status" value="1"/>
</dbReference>
<dbReference type="InterPro" id="IPR009049">
    <property type="entry name" value="Argininosuccinate_lyase"/>
</dbReference>
<dbReference type="Gene3D" id="1.10.40.30">
    <property type="entry name" value="Fumarase/aspartase (C-terminal domain)"/>
    <property type="match status" value="1"/>
</dbReference>
<keyword evidence="11" id="KW-1185">Reference proteome</keyword>
<dbReference type="GO" id="GO:0005829">
    <property type="term" value="C:cytosol"/>
    <property type="evidence" value="ECO:0007669"/>
    <property type="project" value="TreeGrafter"/>
</dbReference>
<dbReference type="FunFam" id="1.10.40.30:FF:000001">
    <property type="entry name" value="Argininosuccinate lyase"/>
    <property type="match status" value="1"/>
</dbReference>
<dbReference type="AlphaFoldDB" id="A0A1B1AN12"/>
<proteinExistence type="inferred from homology"/>
<sequence length="457" mass="49790">MWGGRFAAQPADAMQAINASIDVDKRLWREDIEGSKAHAAMLAAQGIITAEDNAAIQAGLDQIAAEIVEGTFQFSVALEDIHLNIEARLTERIGEAGKRLHTARSRNDQVATDFKLWTMRASREAADGLRVLQTALLKQSQAHADWIMPGFTHLQTAQPITLGHHLLAYVTMLERDRVRIIGGALEAAWECPLGAAALAGTGYKIDREATAQALGFHAPASNSLDAVGSRDFALAALSNLAIAITHLSRLAEEIVLWTSPQFGFARLSDAWSTGSSIMPQKRNPDAAELIRAKAARIGADFAALNAIVQKLPLTYAKDLQEDKALTFSAFDDFALSVTAMIGMVETMRFNRQKMRAAAAMGYSTATDLADWLVRELGVPFREAHEITGKIVRIAEDSGVAELGLLPLSDFQAVDPRITEGARALLTVEKSVESRDSYGGTAPQRVREQVERWKEMFK</sequence>
<evidence type="ECO:0000256" key="3">
    <source>
        <dbReference type="ARBA" id="ARBA00012338"/>
    </source>
</evidence>
<evidence type="ECO:0000256" key="1">
    <source>
        <dbReference type="ARBA" id="ARBA00000985"/>
    </source>
</evidence>
<dbReference type="InterPro" id="IPR022761">
    <property type="entry name" value="Fumarate_lyase_N"/>
</dbReference>
<dbReference type="PROSITE" id="PS00163">
    <property type="entry name" value="FUMARATE_LYASES"/>
    <property type="match status" value="1"/>
</dbReference>
<dbReference type="Gene3D" id="1.20.200.10">
    <property type="entry name" value="Fumarase/aspartase (Central domain)"/>
    <property type="match status" value="1"/>
</dbReference>
<dbReference type="HAMAP" id="MF_00006">
    <property type="entry name" value="Arg_succ_lyase"/>
    <property type="match status" value="1"/>
</dbReference>
<dbReference type="PRINTS" id="PR00145">
    <property type="entry name" value="ARGSUCLYASE"/>
</dbReference>
<keyword evidence="7" id="KW-0963">Cytoplasm</keyword>
<organism evidence="10 11">
    <name type="scientific">Candidatus Viadribacter manganicus</name>
    <dbReference type="NCBI Taxonomy" id="1759059"/>
    <lineage>
        <taxon>Bacteria</taxon>
        <taxon>Pseudomonadati</taxon>
        <taxon>Pseudomonadota</taxon>
        <taxon>Alphaproteobacteria</taxon>
        <taxon>Hyphomonadales</taxon>
        <taxon>Hyphomonadaceae</taxon>
        <taxon>Candidatus Viadribacter</taxon>
    </lineage>
</organism>
<dbReference type="OrthoDB" id="9769623at2"/>
<evidence type="ECO:0000256" key="6">
    <source>
        <dbReference type="ARBA" id="ARBA00023239"/>
    </source>
</evidence>
<feature type="domain" description="Fumarate lyase N-terminal" evidence="8">
    <location>
        <begin position="8"/>
        <end position="297"/>
    </location>
</feature>
<dbReference type="FunFam" id="1.20.200.10:FF:000015">
    <property type="entry name" value="argininosuccinate lyase isoform X2"/>
    <property type="match status" value="1"/>
</dbReference>
<evidence type="ECO:0000259" key="9">
    <source>
        <dbReference type="Pfam" id="PF14698"/>
    </source>
</evidence>
<comment type="subcellular location">
    <subcellularLocation>
        <location evidence="7">Cytoplasm</location>
    </subcellularLocation>
</comment>
<dbReference type="PANTHER" id="PTHR43814">
    <property type="entry name" value="ARGININOSUCCINATE LYASE"/>
    <property type="match status" value="1"/>
</dbReference>
<dbReference type="RefSeq" id="WP_066774613.1">
    <property type="nucleotide sequence ID" value="NZ_CP013244.1"/>
</dbReference>
<evidence type="ECO:0000256" key="7">
    <source>
        <dbReference type="HAMAP-Rule" id="MF_00006"/>
    </source>
</evidence>
<evidence type="ECO:0000256" key="4">
    <source>
        <dbReference type="ARBA" id="ARBA00022571"/>
    </source>
</evidence>
<dbReference type="InParanoid" id="A0A1B1AN12"/>
<dbReference type="STRING" id="1759059.ATE48_05225"/>
<protein>
    <recommendedName>
        <fullName evidence="3 7">Argininosuccinate lyase</fullName>
        <shortName evidence="7">ASAL</shortName>
        <ecNumber evidence="3 7">4.3.2.1</ecNumber>
    </recommendedName>
    <alternativeName>
        <fullName evidence="7">Arginosuccinase</fullName>
    </alternativeName>
</protein>
<dbReference type="GO" id="GO:0042450">
    <property type="term" value="P:L-arginine biosynthetic process via ornithine"/>
    <property type="evidence" value="ECO:0007669"/>
    <property type="project" value="UniProtKB-UniRule"/>
</dbReference>
<dbReference type="CDD" id="cd01359">
    <property type="entry name" value="Argininosuccinate_lyase"/>
    <property type="match status" value="1"/>
</dbReference>
<evidence type="ECO:0000256" key="2">
    <source>
        <dbReference type="ARBA" id="ARBA00004941"/>
    </source>
</evidence>
<dbReference type="GO" id="GO:0004056">
    <property type="term" value="F:argininosuccinate lyase activity"/>
    <property type="evidence" value="ECO:0007669"/>
    <property type="project" value="UniProtKB-UniRule"/>
</dbReference>
<dbReference type="FunCoup" id="A0A1B1AN12">
    <property type="interactions" value="504"/>
</dbReference>
<evidence type="ECO:0000256" key="5">
    <source>
        <dbReference type="ARBA" id="ARBA00022605"/>
    </source>
</evidence>
<dbReference type="KEGG" id="cbot:ATE48_05225"/>
<dbReference type="InterPro" id="IPR000362">
    <property type="entry name" value="Fumarate_lyase_fam"/>
</dbReference>
<name>A0A1B1AN12_9PROT</name>
<evidence type="ECO:0000313" key="10">
    <source>
        <dbReference type="EMBL" id="ANP47957.1"/>
    </source>
</evidence>
<dbReference type="Pfam" id="PF00206">
    <property type="entry name" value="Lyase_1"/>
    <property type="match status" value="1"/>
</dbReference>
<dbReference type="InterPro" id="IPR029419">
    <property type="entry name" value="Arg_succ_lyase_C"/>
</dbReference>
<dbReference type="NCBIfam" id="TIGR00838">
    <property type="entry name" value="argH"/>
    <property type="match status" value="1"/>
</dbReference>
<dbReference type="EC" id="4.3.2.1" evidence="3 7"/>
<comment type="catalytic activity">
    <reaction evidence="1 7">
        <text>2-(N(omega)-L-arginino)succinate = fumarate + L-arginine</text>
        <dbReference type="Rhea" id="RHEA:24020"/>
        <dbReference type="ChEBI" id="CHEBI:29806"/>
        <dbReference type="ChEBI" id="CHEBI:32682"/>
        <dbReference type="ChEBI" id="CHEBI:57472"/>
        <dbReference type="EC" id="4.3.2.1"/>
    </reaction>
</comment>
<dbReference type="InterPro" id="IPR008948">
    <property type="entry name" value="L-Aspartase-like"/>
</dbReference>
<dbReference type="Gene3D" id="1.10.275.10">
    <property type="entry name" value="Fumarase/aspartase (N-terminal domain)"/>
    <property type="match status" value="1"/>
</dbReference>
<comment type="similarity">
    <text evidence="7">Belongs to the lyase 1 family. Argininosuccinate lyase subfamily.</text>
</comment>
<dbReference type="Proteomes" id="UP000092498">
    <property type="component" value="Chromosome"/>
</dbReference>
<dbReference type="InterPro" id="IPR020557">
    <property type="entry name" value="Fumarate_lyase_CS"/>
</dbReference>
<keyword evidence="4 7" id="KW-0055">Arginine biosynthesis</keyword>
<evidence type="ECO:0000259" key="8">
    <source>
        <dbReference type="Pfam" id="PF00206"/>
    </source>
</evidence>
<dbReference type="PRINTS" id="PR00149">
    <property type="entry name" value="FUMRATELYASE"/>
</dbReference>
<feature type="domain" description="Argininosuccinate lyase C-terminal" evidence="9">
    <location>
        <begin position="362"/>
        <end position="432"/>
    </location>
</feature>
<evidence type="ECO:0000313" key="11">
    <source>
        <dbReference type="Proteomes" id="UP000092498"/>
    </source>
</evidence>
<gene>
    <name evidence="7" type="primary">argH</name>
    <name evidence="10" type="ORF">ATE48_05225</name>
</gene>
<dbReference type="FunFam" id="1.10.275.10:FF:000002">
    <property type="entry name" value="Argininosuccinate lyase"/>
    <property type="match status" value="1"/>
</dbReference>
<dbReference type="InterPro" id="IPR024083">
    <property type="entry name" value="Fumarase/histidase_N"/>
</dbReference>
<comment type="pathway">
    <text evidence="2 7">Amino-acid biosynthesis; L-arginine biosynthesis; L-arginine from L-ornithine and carbamoyl phosphate: step 3/3.</text>
</comment>